<accession>A0A319E6E8</accession>
<dbReference type="EMBL" id="KZ826363">
    <property type="protein sequence ID" value="PYI04940.1"/>
    <property type="molecule type" value="Genomic_DNA"/>
</dbReference>
<reference evidence="2 3" key="1">
    <citation type="submission" date="2018-02" db="EMBL/GenBank/DDBJ databases">
        <title>The genomes of Aspergillus section Nigri reveals drivers in fungal speciation.</title>
        <authorList>
            <consortium name="DOE Joint Genome Institute"/>
            <person name="Vesth T.C."/>
            <person name="Nybo J."/>
            <person name="Theobald S."/>
            <person name="Brandl J."/>
            <person name="Frisvad J.C."/>
            <person name="Nielsen K.F."/>
            <person name="Lyhne E.K."/>
            <person name="Kogle M.E."/>
            <person name="Kuo A."/>
            <person name="Riley R."/>
            <person name="Clum A."/>
            <person name="Nolan M."/>
            <person name="Lipzen A."/>
            <person name="Salamov A."/>
            <person name="Henrissat B."/>
            <person name="Wiebenga A."/>
            <person name="De vries R.P."/>
            <person name="Grigoriev I.V."/>
            <person name="Mortensen U.H."/>
            <person name="Andersen M.R."/>
            <person name="Baker S.E."/>
        </authorList>
    </citation>
    <scope>NUCLEOTIDE SEQUENCE [LARGE SCALE GENOMIC DNA]</scope>
    <source>
        <strain evidence="2 3">CBS 121057</strain>
    </source>
</reference>
<keyword evidence="1" id="KW-0812">Transmembrane</keyword>
<dbReference type="VEuPathDB" id="FungiDB:BO78DRAFT_159350"/>
<feature type="transmembrane region" description="Helical" evidence="1">
    <location>
        <begin position="83"/>
        <end position="103"/>
    </location>
</feature>
<evidence type="ECO:0000313" key="3">
    <source>
        <dbReference type="Proteomes" id="UP000248423"/>
    </source>
</evidence>
<evidence type="ECO:0000313" key="2">
    <source>
        <dbReference type="EMBL" id="PYI04940.1"/>
    </source>
</evidence>
<dbReference type="AlphaFoldDB" id="A0A319E6E8"/>
<organism evidence="2 3">
    <name type="scientific">Aspergillus sclerotiicarbonarius (strain CBS 121057 / IBT 28362)</name>
    <dbReference type="NCBI Taxonomy" id="1448318"/>
    <lineage>
        <taxon>Eukaryota</taxon>
        <taxon>Fungi</taxon>
        <taxon>Dikarya</taxon>
        <taxon>Ascomycota</taxon>
        <taxon>Pezizomycotina</taxon>
        <taxon>Eurotiomycetes</taxon>
        <taxon>Eurotiomycetidae</taxon>
        <taxon>Eurotiales</taxon>
        <taxon>Aspergillaceae</taxon>
        <taxon>Aspergillus</taxon>
        <taxon>Aspergillus subgen. Circumdati</taxon>
    </lineage>
</organism>
<protein>
    <submittedName>
        <fullName evidence="2">Uncharacterized protein</fullName>
    </submittedName>
</protein>
<name>A0A319E6E8_ASPSB</name>
<keyword evidence="1" id="KW-0472">Membrane</keyword>
<keyword evidence="1" id="KW-1133">Transmembrane helix</keyword>
<sequence>MGRLLALSNQELLPSLLFFYFLAVSLFGHGAGGYLVFSGLDVFILGARHMMDYFLLSGWGMMRSAKISVHRCLIQKSAGCWTTLGLWVLCFFPPMVPCFVLGLKEALN</sequence>
<proteinExistence type="predicted"/>
<gene>
    <name evidence="2" type="ORF">BO78DRAFT_159350</name>
</gene>
<evidence type="ECO:0000256" key="1">
    <source>
        <dbReference type="SAM" id="Phobius"/>
    </source>
</evidence>
<keyword evidence="3" id="KW-1185">Reference proteome</keyword>
<feature type="transmembrane region" description="Helical" evidence="1">
    <location>
        <begin position="42"/>
        <end position="62"/>
    </location>
</feature>
<feature type="transmembrane region" description="Helical" evidence="1">
    <location>
        <begin position="12"/>
        <end position="36"/>
    </location>
</feature>
<dbReference type="Proteomes" id="UP000248423">
    <property type="component" value="Unassembled WGS sequence"/>
</dbReference>